<accession>A0A8S5M7C0</accession>
<keyword evidence="2" id="KW-0378">Hydrolase</keyword>
<keyword evidence="2" id="KW-0255">Endonuclease</keyword>
<dbReference type="InterPro" id="IPR002711">
    <property type="entry name" value="HNH"/>
</dbReference>
<dbReference type="CDD" id="cd00085">
    <property type="entry name" value="HNHc"/>
    <property type="match status" value="1"/>
</dbReference>
<dbReference type="GO" id="GO:0004519">
    <property type="term" value="F:endonuclease activity"/>
    <property type="evidence" value="ECO:0007669"/>
    <property type="project" value="UniProtKB-KW"/>
</dbReference>
<evidence type="ECO:0000259" key="1">
    <source>
        <dbReference type="Pfam" id="PF01844"/>
    </source>
</evidence>
<organism evidence="2">
    <name type="scientific">Siphoviridae sp. ctHDv29</name>
    <dbReference type="NCBI Taxonomy" id="2826228"/>
    <lineage>
        <taxon>Viruses</taxon>
        <taxon>Duplodnaviria</taxon>
        <taxon>Heunggongvirae</taxon>
        <taxon>Uroviricota</taxon>
        <taxon>Caudoviricetes</taxon>
    </lineage>
</organism>
<protein>
    <submittedName>
        <fullName evidence="2">Restriction endonuclease</fullName>
    </submittedName>
</protein>
<evidence type="ECO:0000313" key="2">
    <source>
        <dbReference type="EMBL" id="DAD77875.1"/>
    </source>
</evidence>
<dbReference type="Pfam" id="PF01844">
    <property type="entry name" value="HNH"/>
    <property type="match status" value="1"/>
</dbReference>
<feature type="domain" description="HNH" evidence="1">
    <location>
        <begin position="26"/>
        <end position="62"/>
    </location>
</feature>
<dbReference type="Gene3D" id="1.10.30.50">
    <property type="match status" value="1"/>
</dbReference>
<dbReference type="GO" id="GO:0008270">
    <property type="term" value="F:zinc ion binding"/>
    <property type="evidence" value="ECO:0007669"/>
    <property type="project" value="InterPro"/>
</dbReference>
<dbReference type="GO" id="GO:0003676">
    <property type="term" value="F:nucleic acid binding"/>
    <property type="evidence" value="ECO:0007669"/>
    <property type="project" value="InterPro"/>
</dbReference>
<dbReference type="EMBL" id="BK014836">
    <property type="protein sequence ID" value="DAD77875.1"/>
    <property type="molecule type" value="Genomic_DNA"/>
</dbReference>
<proteinExistence type="predicted"/>
<reference evidence="2" key="1">
    <citation type="journal article" date="2021" name="Proc. Natl. Acad. Sci. U.S.A.">
        <title>A Catalog of Tens of Thousands of Viruses from Human Metagenomes Reveals Hidden Associations with Chronic Diseases.</title>
        <authorList>
            <person name="Tisza M.J."/>
            <person name="Buck C.B."/>
        </authorList>
    </citation>
    <scope>NUCLEOTIDE SEQUENCE</scope>
    <source>
        <strain evidence="2">CtHDv29</strain>
    </source>
</reference>
<sequence>MRKETKATKIPEKVKKAVWERDGGRCIVCLRPGNPWCHYIPRSQGGLGIEENIVTLCDSCHVAFDQSPKRKSLREYIRRYLKMKYPDWEETKLIYKKGT</sequence>
<dbReference type="InterPro" id="IPR003615">
    <property type="entry name" value="HNH_nuc"/>
</dbReference>
<name>A0A8S5M7C0_9CAUD</name>
<keyword evidence="2" id="KW-0540">Nuclease</keyword>